<dbReference type="RefSeq" id="WP_203877092.1">
    <property type="nucleotide sequence ID" value="NZ_BOOK01000035.1"/>
</dbReference>
<gene>
    <name evidence="2" type="ORF">Pta02_47720</name>
</gene>
<sequence length="205" mass="22738">MHETHGNEESSDPAQRMLAGFLQVSVLDTAQTEGMPFGTRRRRREPSTRTVPDAVASTSVVFEAYLSSDDEDYAPGGLRVMAGDVVINSGCCVGLDEWRDWLDVRSGQTIYLGHSPDMLSKHREAVVRIWQDEDQSLSGELTGSPGRHIDIPRDALPDLLRGVHQDLAGFLIAPRQWARDLVPELADQFVAAVDQRLKISDPLDF</sequence>
<protein>
    <submittedName>
        <fullName evidence="2">Uncharacterized protein</fullName>
    </submittedName>
</protein>
<organism evidence="2 3">
    <name type="scientific">Planobispora takensis</name>
    <dbReference type="NCBI Taxonomy" id="1367882"/>
    <lineage>
        <taxon>Bacteria</taxon>
        <taxon>Bacillati</taxon>
        <taxon>Actinomycetota</taxon>
        <taxon>Actinomycetes</taxon>
        <taxon>Streptosporangiales</taxon>
        <taxon>Streptosporangiaceae</taxon>
        <taxon>Planobispora</taxon>
    </lineage>
</organism>
<evidence type="ECO:0000313" key="2">
    <source>
        <dbReference type="EMBL" id="GII02764.1"/>
    </source>
</evidence>
<evidence type="ECO:0000256" key="1">
    <source>
        <dbReference type="SAM" id="MobiDB-lite"/>
    </source>
</evidence>
<reference evidence="2" key="1">
    <citation type="submission" date="2021-01" db="EMBL/GenBank/DDBJ databases">
        <title>Whole genome shotgun sequence of Planobispora takensis NBRC 109077.</title>
        <authorList>
            <person name="Komaki H."/>
            <person name="Tamura T."/>
        </authorList>
    </citation>
    <scope>NUCLEOTIDE SEQUENCE</scope>
    <source>
        <strain evidence="2">NBRC 109077</strain>
    </source>
</reference>
<proteinExistence type="predicted"/>
<dbReference type="EMBL" id="BOOK01000035">
    <property type="protein sequence ID" value="GII02764.1"/>
    <property type="molecule type" value="Genomic_DNA"/>
</dbReference>
<feature type="region of interest" description="Disordered" evidence="1">
    <location>
        <begin position="33"/>
        <end position="52"/>
    </location>
</feature>
<accession>A0A8J3T8B1</accession>
<evidence type="ECO:0000313" key="3">
    <source>
        <dbReference type="Proteomes" id="UP000634476"/>
    </source>
</evidence>
<comment type="caution">
    <text evidence="2">The sequence shown here is derived from an EMBL/GenBank/DDBJ whole genome shotgun (WGS) entry which is preliminary data.</text>
</comment>
<keyword evidence="3" id="KW-1185">Reference proteome</keyword>
<dbReference type="Proteomes" id="UP000634476">
    <property type="component" value="Unassembled WGS sequence"/>
</dbReference>
<name>A0A8J3T8B1_9ACTN</name>
<dbReference type="AlphaFoldDB" id="A0A8J3T8B1"/>